<evidence type="ECO:0000313" key="2">
    <source>
        <dbReference type="EMBL" id="ABJ08342.1"/>
    </source>
</evidence>
<dbReference type="AlphaFoldDB" id="Q07I92"/>
<dbReference type="KEGG" id="rpe:RPE_4418"/>
<dbReference type="HOGENOM" id="CLU_1936490_0_0_5"/>
<gene>
    <name evidence="2" type="ordered locus">RPE_4418</name>
</gene>
<evidence type="ECO:0000256" key="1">
    <source>
        <dbReference type="SAM" id="MobiDB-lite"/>
    </source>
</evidence>
<name>Q07I92_RHOP5</name>
<feature type="compositionally biased region" description="Basic residues" evidence="1">
    <location>
        <begin position="93"/>
        <end position="103"/>
    </location>
</feature>
<feature type="region of interest" description="Disordered" evidence="1">
    <location>
        <begin position="90"/>
        <end position="111"/>
    </location>
</feature>
<protein>
    <submittedName>
        <fullName evidence="2">Uncharacterized protein</fullName>
    </submittedName>
</protein>
<reference evidence="2" key="1">
    <citation type="submission" date="2006-09" db="EMBL/GenBank/DDBJ databases">
        <title>Complete sequence of Rhodopseudomonas palustris BisA53.</title>
        <authorList>
            <consortium name="US DOE Joint Genome Institute"/>
            <person name="Copeland A."/>
            <person name="Lucas S."/>
            <person name="Lapidus A."/>
            <person name="Barry K."/>
            <person name="Detter J.C."/>
            <person name="Glavina del Rio T."/>
            <person name="Hammon N."/>
            <person name="Israni S."/>
            <person name="Dalin E."/>
            <person name="Tice H."/>
            <person name="Pitluck S."/>
            <person name="Chain P."/>
            <person name="Malfatti S."/>
            <person name="Shin M."/>
            <person name="Vergez L."/>
            <person name="Schmutz J."/>
            <person name="Larimer F."/>
            <person name="Land M."/>
            <person name="Hauser L."/>
            <person name="Pelletier D.A."/>
            <person name="Kyrpides N."/>
            <person name="Kim E."/>
            <person name="Harwood C.S."/>
            <person name="Oda Y."/>
            <person name="Richardson P."/>
        </authorList>
    </citation>
    <scope>NUCLEOTIDE SEQUENCE [LARGE SCALE GENOMIC DNA]</scope>
    <source>
        <strain evidence="2">BisA53</strain>
    </source>
</reference>
<proteinExistence type="predicted"/>
<sequence length="130" mass="13875">MSGVVLRMSEAAPAVAGSQLRAANPLASSLNAGCRDRESSGSLSSARSRPYWAGLANAPEFPLLTTMTGNHDQRLDDSDCISSITVKSAGAPIRRRRKRRRPEARRLGRSVQHEAADMVSLVVSCAAGRN</sequence>
<dbReference type="EMBL" id="CP000463">
    <property type="protein sequence ID" value="ABJ08342.1"/>
    <property type="molecule type" value="Genomic_DNA"/>
</dbReference>
<organism evidence="2">
    <name type="scientific">Rhodopseudomonas palustris (strain BisA53)</name>
    <dbReference type="NCBI Taxonomy" id="316055"/>
    <lineage>
        <taxon>Bacteria</taxon>
        <taxon>Pseudomonadati</taxon>
        <taxon>Pseudomonadota</taxon>
        <taxon>Alphaproteobacteria</taxon>
        <taxon>Hyphomicrobiales</taxon>
        <taxon>Nitrobacteraceae</taxon>
        <taxon>Rhodopseudomonas</taxon>
    </lineage>
</organism>
<accession>Q07I92</accession>